<keyword evidence="1" id="KW-0812">Transmembrane</keyword>
<sequence length="51" mass="5575">MYGWLWRHLPGGTAAKALQAVLLVALVVALLLFAVFPAIDPLLPFNEVTTR</sequence>
<organism evidence="2 5">
    <name type="scientific">Saccharopolyspora kobensis</name>
    <dbReference type="NCBI Taxonomy" id="146035"/>
    <lineage>
        <taxon>Bacteria</taxon>
        <taxon>Bacillati</taxon>
        <taxon>Actinomycetota</taxon>
        <taxon>Actinomycetes</taxon>
        <taxon>Pseudonocardiales</taxon>
        <taxon>Pseudonocardiaceae</taxon>
        <taxon>Saccharopolyspora</taxon>
    </lineage>
</organism>
<dbReference type="Proteomes" id="UP000199690">
    <property type="component" value="Unassembled WGS sequence"/>
</dbReference>
<dbReference type="EMBL" id="FOME01000003">
    <property type="protein sequence ID" value="SFD26697.1"/>
    <property type="molecule type" value="Genomic_DNA"/>
</dbReference>
<keyword evidence="1" id="KW-0472">Membrane</keyword>
<dbReference type="AlphaFoldDB" id="A0A1H6DJJ3"/>
<evidence type="ECO:0000256" key="1">
    <source>
        <dbReference type="SAM" id="Phobius"/>
    </source>
</evidence>
<evidence type="ECO:0000313" key="5">
    <source>
        <dbReference type="Proteomes" id="UP000236729"/>
    </source>
</evidence>
<protein>
    <recommendedName>
        <fullName evidence="6">ABC transporter permease</fullName>
    </recommendedName>
</protein>
<evidence type="ECO:0000313" key="2">
    <source>
        <dbReference type="EMBL" id="SEG84816.1"/>
    </source>
</evidence>
<evidence type="ECO:0008006" key="6">
    <source>
        <dbReference type="Google" id="ProtNLM"/>
    </source>
</evidence>
<name>A0A1H6DJJ3_9PSEU</name>
<evidence type="ECO:0000313" key="4">
    <source>
        <dbReference type="Proteomes" id="UP000199690"/>
    </source>
</evidence>
<keyword evidence="4" id="KW-1185">Reference proteome</keyword>
<proteinExistence type="predicted"/>
<keyword evidence="1" id="KW-1133">Transmembrane helix</keyword>
<dbReference type="EMBL" id="FNVB01000006">
    <property type="protein sequence ID" value="SEG84816.1"/>
    <property type="molecule type" value="Genomic_DNA"/>
</dbReference>
<gene>
    <name evidence="2" type="ORF">SAMN02982929_04481</name>
    <name evidence="3" type="ORF">SAMN05216506_103309</name>
</gene>
<accession>A0A1H6DJJ3</accession>
<feature type="transmembrane region" description="Helical" evidence="1">
    <location>
        <begin position="20"/>
        <end position="39"/>
    </location>
</feature>
<dbReference type="Proteomes" id="UP000236729">
    <property type="component" value="Unassembled WGS sequence"/>
</dbReference>
<accession>A0A1I1QXJ4</accession>
<reference evidence="2" key="1">
    <citation type="submission" date="2016-10" db="EMBL/GenBank/DDBJ databases">
        <authorList>
            <person name="de Groot N.N."/>
        </authorList>
    </citation>
    <scope>NUCLEOTIDE SEQUENCE [LARGE SCALE GENOMIC DNA]</scope>
    <source>
        <strain evidence="2">ATCC 20501</strain>
    </source>
</reference>
<reference evidence="4 5" key="2">
    <citation type="submission" date="2016-10" db="EMBL/GenBank/DDBJ databases">
        <authorList>
            <person name="Varghese N."/>
            <person name="Submissions S."/>
        </authorList>
    </citation>
    <scope>NUCLEOTIDE SEQUENCE [LARGE SCALE GENOMIC DNA]</scope>
    <source>
        <strain evidence="5">ATCC 20501</strain>
        <strain evidence="3 4">CGMCC 4.3529</strain>
    </source>
</reference>
<evidence type="ECO:0000313" key="3">
    <source>
        <dbReference type="EMBL" id="SFD26697.1"/>
    </source>
</evidence>
<dbReference type="RefSeq" id="WP_093350866.1">
    <property type="nucleotide sequence ID" value="NZ_FNVB01000006.1"/>
</dbReference>